<keyword evidence="4 5" id="KW-0472">Membrane</keyword>
<dbReference type="PANTHER" id="PTHR37422">
    <property type="entry name" value="TEICHURONIC ACID BIOSYNTHESIS PROTEIN TUAE"/>
    <property type="match status" value="1"/>
</dbReference>
<dbReference type="InterPro" id="IPR007016">
    <property type="entry name" value="O-antigen_ligase-rel_domated"/>
</dbReference>
<dbReference type="PANTHER" id="PTHR37422:SF13">
    <property type="entry name" value="LIPOPOLYSACCHARIDE BIOSYNTHESIS PROTEIN PA4999-RELATED"/>
    <property type="match status" value="1"/>
</dbReference>
<feature type="transmembrane region" description="Helical" evidence="5">
    <location>
        <begin position="119"/>
        <end position="135"/>
    </location>
</feature>
<dbReference type="AlphaFoldDB" id="A0A3E0WH66"/>
<reference evidence="8" key="1">
    <citation type="submission" date="2017-05" db="EMBL/GenBank/DDBJ databases">
        <authorList>
            <person name="Sharma S."/>
            <person name="Sidhu C."/>
            <person name="Pinnaka A.K."/>
        </authorList>
    </citation>
    <scope>NUCLEOTIDE SEQUENCE [LARGE SCALE GENOMIC DNA]</scope>
    <source>
        <strain evidence="8">AK93</strain>
    </source>
</reference>
<feature type="transmembrane region" description="Helical" evidence="5">
    <location>
        <begin position="142"/>
        <end position="161"/>
    </location>
</feature>
<organism evidence="7 8">
    <name type="scientific">Alkalilimnicola ehrlichii</name>
    <dbReference type="NCBI Taxonomy" id="351052"/>
    <lineage>
        <taxon>Bacteria</taxon>
        <taxon>Pseudomonadati</taxon>
        <taxon>Pseudomonadota</taxon>
        <taxon>Gammaproteobacteria</taxon>
        <taxon>Chromatiales</taxon>
        <taxon>Ectothiorhodospiraceae</taxon>
        <taxon>Alkalilimnicola</taxon>
    </lineage>
</organism>
<dbReference type="Proteomes" id="UP000256763">
    <property type="component" value="Unassembled WGS sequence"/>
</dbReference>
<dbReference type="RefSeq" id="WP_116303917.1">
    <property type="nucleotide sequence ID" value="NZ_NFZV01000033.1"/>
</dbReference>
<feature type="transmembrane region" description="Helical" evidence="5">
    <location>
        <begin position="95"/>
        <end position="113"/>
    </location>
</feature>
<evidence type="ECO:0000313" key="7">
    <source>
        <dbReference type="EMBL" id="RFA32108.1"/>
    </source>
</evidence>
<evidence type="ECO:0000256" key="1">
    <source>
        <dbReference type="ARBA" id="ARBA00004141"/>
    </source>
</evidence>
<dbReference type="InterPro" id="IPR051533">
    <property type="entry name" value="WaaL-like"/>
</dbReference>
<comment type="subcellular location">
    <subcellularLocation>
        <location evidence="1">Membrane</location>
        <topology evidence="1">Multi-pass membrane protein</topology>
    </subcellularLocation>
</comment>
<feature type="domain" description="O-antigen ligase-related" evidence="6">
    <location>
        <begin position="104"/>
        <end position="247"/>
    </location>
</feature>
<comment type="caution">
    <text evidence="7">The sequence shown here is derived from an EMBL/GenBank/DDBJ whole genome shotgun (WGS) entry which is preliminary data.</text>
</comment>
<feature type="transmembrane region" description="Helical" evidence="5">
    <location>
        <begin position="38"/>
        <end position="56"/>
    </location>
</feature>
<feature type="transmembrane region" description="Helical" evidence="5">
    <location>
        <begin position="71"/>
        <end position="88"/>
    </location>
</feature>
<name>A0A3E0WH66_9GAMM</name>
<keyword evidence="2 5" id="KW-0812">Transmembrane</keyword>
<gene>
    <name evidence="7" type="ORF">CAL65_20450</name>
</gene>
<proteinExistence type="predicted"/>
<feature type="transmembrane region" description="Helical" evidence="5">
    <location>
        <begin position="238"/>
        <end position="258"/>
    </location>
</feature>
<sequence length="354" mass="39451">MWATNLFWVAEYTKILAAFLVAATLPAAGLLQDRRKLSVFFSFWVLIHVFVAWVSITNEGRGTGSFLVDENDMSLAINMAIPYAYFLMQSRERGTLFKLCMFLAICLMLTSIVFSDSRGGLVGTFAVTAGILLTTKHRIRNAIFVAVIATVAYLSVPEGYVDEMQTMADEEDATRVERLYSWRLGWHMFLENPILGVGVGNYPWVVADYEARYGHYTGRRGLGGRVSHSLYFTLIPEYGLVGTTLFAVMTGMMVFRLFSVIRREDKLAAEQAGKKRAPPTEAGLLARAMLVSMLGLFSSGAFISVLYYPHFWYLIGFVLALYYVTHPEAVKKTAVDRRRMATQQGLGPGGSTPA</sequence>
<feature type="transmembrane region" description="Helical" evidence="5">
    <location>
        <begin position="311"/>
        <end position="330"/>
    </location>
</feature>
<accession>A0A3E0WH66</accession>
<evidence type="ECO:0000256" key="4">
    <source>
        <dbReference type="ARBA" id="ARBA00023136"/>
    </source>
</evidence>
<evidence type="ECO:0000256" key="3">
    <source>
        <dbReference type="ARBA" id="ARBA00022989"/>
    </source>
</evidence>
<feature type="transmembrane region" description="Helical" evidence="5">
    <location>
        <begin position="12"/>
        <end position="31"/>
    </location>
</feature>
<keyword evidence="8" id="KW-1185">Reference proteome</keyword>
<feature type="transmembrane region" description="Helical" evidence="5">
    <location>
        <begin position="284"/>
        <end position="305"/>
    </location>
</feature>
<evidence type="ECO:0000313" key="8">
    <source>
        <dbReference type="Proteomes" id="UP000256763"/>
    </source>
</evidence>
<keyword evidence="3 5" id="KW-1133">Transmembrane helix</keyword>
<evidence type="ECO:0000259" key="6">
    <source>
        <dbReference type="Pfam" id="PF04932"/>
    </source>
</evidence>
<evidence type="ECO:0000256" key="5">
    <source>
        <dbReference type="SAM" id="Phobius"/>
    </source>
</evidence>
<protein>
    <recommendedName>
        <fullName evidence="6">O-antigen ligase-related domain-containing protein</fullName>
    </recommendedName>
</protein>
<dbReference type="EMBL" id="NFZW01000034">
    <property type="protein sequence ID" value="RFA32108.1"/>
    <property type="molecule type" value="Genomic_DNA"/>
</dbReference>
<dbReference type="Pfam" id="PF04932">
    <property type="entry name" value="Wzy_C"/>
    <property type="match status" value="1"/>
</dbReference>
<dbReference type="OrthoDB" id="9772644at2"/>
<evidence type="ECO:0000256" key="2">
    <source>
        <dbReference type="ARBA" id="ARBA00022692"/>
    </source>
</evidence>
<dbReference type="GO" id="GO:0016020">
    <property type="term" value="C:membrane"/>
    <property type="evidence" value="ECO:0007669"/>
    <property type="project" value="UniProtKB-SubCell"/>
</dbReference>